<dbReference type="STRING" id="35525.A0A164LMV9"/>
<feature type="transmembrane region" description="Helical" evidence="10">
    <location>
        <begin position="224"/>
        <end position="246"/>
    </location>
</feature>
<comment type="subcellular location">
    <subcellularLocation>
        <location evidence="1">Membrane</location>
        <topology evidence="1">Multi-pass membrane protein</topology>
    </subcellularLocation>
</comment>
<feature type="transmembrane region" description="Helical" evidence="10">
    <location>
        <begin position="542"/>
        <end position="562"/>
    </location>
</feature>
<feature type="transmembrane region" description="Helical" evidence="10">
    <location>
        <begin position="1183"/>
        <end position="1209"/>
    </location>
</feature>
<accession>A0A164LMV9</accession>
<dbReference type="SUPFAM" id="SSF161070">
    <property type="entry name" value="SNF-like"/>
    <property type="match status" value="1"/>
</dbReference>
<dbReference type="InterPro" id="IPR020846">
    <property type="entry name" value="MFS_dom"/>
</dbReference>
<dbReference type="InterPro" id="IPR000175">
    <property type="entry name" value="Na/ntran_symport"/>
</dbReference>
<organism evidence="12 13">
    <name type="scientific">Daphnia magna</name>
    <dbReference type="NCBI Taxonomy" id="35525"/>
    <lineage>
        <taxon>Eukaryota</taxon>
        <taxon>Metazoa</taxon>
        <taxon>Ecdysozoa</taxon>
        <taxon>Arthropoda</taxon>
        <taxon>Crustacea</taxon>
        <taxon>Branchiopoda</taxon>
        <taxon>Diplostraca</taxon>
        <taxon>Cladocera</taxon>
        <taxon>Anomopoda</taxon>
        <taxon>Daphniidae</taxon>
        <taxon>Daphnia</taxon>
    </lineage>
</organism>
<comment type="similarity">
    <text evidence="2">Belongs to the sodium:neurotransmitter symporter (SNF) (TC 2.A.22) family.</text>
</comment>
<feature type="compositionally biased region" description="Low complexity" evidence="9">
    <location>
        <begin position="1877"/>
        <end position="1910"/>
    </location>
</feature>
<evidence type="ECO:0000256" key="3">
    <source>
        <dbReference type="ARBA" id="ARBA00022448"/>
    </source>
</evidence>
<reference evidence="12 13" key="1">
    <citation type="submission" date="2016-03" db="EMBL/GenBank/DDBJ databases">
        <title>EvidentialGene: Evidence-directed Construction of Genes on Genomes.</title>
        <authorList>
            <person name="Gilbert D.G."/>
            <person name="Choi J.-H."/>
            <person name="Mockaitis K."/>
            <person name="Colbourne J."/>
            <person name="Pfrender M."/>
        </authorList>
    </citation>
    <scope>NUCLEOTIDE SEQUENCE [LARGE SCALE GENOMIC DNA]</scope>
    <source>
        <strain evidence="12 13">Xinb3</strain>
        <tissue evidence="12">Complete organism</tissue>
    </source>
</reference>
<keyword evidence="7 10" id="KW-0472">Membrane</keyword>
<protein>
    <submittedName>
        <fullName evidence="12">Solute carrier family 22 member 15</fullName>
    </submittedName>
</protein>
<feature type="transmembrane region" description="Helical" evidence="10">
    <location>
        <begin position="437"/>
        <end position="455"/>
    </location>
</feature>
<dbReference type="EMBL" id="LRGB01003123">
    <property type="protein sequence ID" value="KZS04269.1"/>
    <property type="molecule type" value="Genomic_DNA"/>
</dbReference>
<dbReference type="InterPro" id="IPR036259">
    <property type="entry name" value="MFS_trans_sf"/>
</dbReference>
<evidence type="ECO:0000256" key="4">
    <source>
        <dbReference type="ARBA" id="ARBA00022692"/>
    </source>
</evidence>
<comment type="caution">
    <text evidence="12">The sequence shown here is derived from an EMBL/GenBank/DDBJ whole genome shotgun (WGS) entry which is preliminary data.</text>
</comment>
<dbReference type="GO" id="GO:0015179">
    <property type="term" value="F:L-amino acid transmembrane transporter activity"/>
    <property type="evidence" value="ECO:0007669"/>
    <property type="project" value="TreeGrafter"/>
</dbReference>
<feature type="transmembrane region" description="Helical" evidence="10">
    <location>
        <begin position="1503"/>
        <end position="1531"/>
    </location>
</feature>
<evidence type="ECO:0000256" key="9">
    <source>
        <dbReference type="SAM" id="MobiDB-lite"/>
    </source>
</evidence>
<dbReference type="PANTHER" id="PTHR11616">
    <property type="entry name" value="SODIUM/CHLORIDE DEPENDENT TRANSPORTER"/>
    <property type="match status" value="1"/>
</dbReference>
<keyword evidence="5" id="KW-0769">Symport</keyword>
<evidence type="ECO:0000256" key="2">
    <source>
        <dbReference type="ARBA" id="ARBA00006459"/>
    </source>
</evidence>
<evidence type="ECO:0000256" key="6">
    <source>
        <dbReference type="ARBA" id="ARBA00022989"/>
    </source>
</evidence>
<feature type="compositionally biased region" description="Basic and acidic residues" evidence="9">
    <location>
        <begin position="929"/>
        <end position="940"/>
    </location>
</feature>
<feature type="transmembrane region" description="Helical" evidence="10">
    <location>
        <begin position="167"/>
        <end position="186"/>
    </location>
</feature>
<feature type="transmembrane region" description="Helical" evidence="10">
    <location>
        <begin position="515"/>
        <end position="536"/>
    </location>
</feature>
<evidence type="ECO:0000256" key="1">
    <source>
        <dbReference type="ARBA" id="ARBA00004141"/>
    </source>
</evidence>
<keyword evidence="8" id="KW-0915">Sodium</keyword>
<dbReference type="Proteomes" id="UP000076858">
    <property type="component" value="Unassembled WGS sequence"/>
</dbReference>
<keyword evidence="8" id="KW-0479">Metal-binding</keyword>
<feature type="transmembrane region" description="Helical" evidence="10">
    <location>
        <begin position="1300"/>
        <end position="1320"/>
    </location>
</feature>
<dbReference type="PROSITE" id="PS50850">
    <property type="entry name" value="MFS"/>
    <property type="match status" value="1"/>
</dbReference>
<feature type="region of interest" description="Disordered" evidence="9">
    <location>
        <begin position="1721"/>
        <end position="1777"/>
    </location>
</feature>
<feature type="compositionally biased region" description="Pro residues" evidence="9">
    <location>
        <begin position="1754"/>
        <end position="1772"/>
    </location>
</feature>
<feature type="transmembrane region" description="Helical" evidence="10">
    <location>
        <begin position="1543"/>
        <end position="1570"/>
    </location>
</feature>
<dbReference type="CDD" id="cd17317">
    <property type="entry name" value="MFS_SLC22"/>
    <property type="match status" value="1"/>
</dbReference>
<dbReference type="GO" id="GO:0005886">
    <property type="term" value="C:plasma membrane"/>
    <property type="evidence" value="ECO:0007669"/>
    <property type="project" value="TreeGrafter"/>
</dbReference>
<keyword evidence="4 10" id="KW-0812">Transmembrane</keyword>
<dbReference type="SUPFAM" id="SSF103473">
    <property type="entry name" value="MFS general substrate transporter"/>
    <property type="match status" value="1"/>
</dbReference>
<dbReference type="OrthoDB" id="6366319at2759"/>
<feature type="region of interest" description="Disordered" evidence="9">
    <location>
        <begin position="983"/>
        <end position="1099"/>
    </location>
</feature>
<name>A0A164LMV9_9CRUS</name>
<evidence type="ECO:0000313" key="12">
    <source>
        <dbReference type="EMBL" id="KZS04269.1"/>
    </source>
</evidence>
<evidence type="ECO:0000256" key="8">
    <source>
        <dbReference type="PIRSR" id="PIRSR600175-1"/>
    </source>
</evidence>
<feature type="region of interest" description="Disordered" evidence="9">
    <location>
        <begin position="1944"/>
        <end position="1969"/>
    </location>
</feature>
<keyword evidence="6 10" id="KW-1133">Transmembrane helix</keyword>
<evidence type="ECO:0000256" key="10">
    <source>
        <dbReference type="SAM" id="Phobius"/>
    </source>
</evidence>
<evidence type="ECO:0000259" key="11">
    <source>
        <dbReference type="PROSITE" id="PS50850"/>
    </source>
</evidence>
<feature type="transmembrane region" description="Helical" evidence="10">
    <location>
        <begin position="379"/>
        <end position="396"/>
    </location>
</feature>
<feature type="compositionally biased region" description="Low complexity" evidence="9">
    <location>
        <begin position="1059"/>
        <end position="1072"/>
    </location>
</feature>
<feature type="transmembrane region" description="Helical" evidence="10">
    <location>
        <begin position="252"/>
        <end position="271"/>
    </location>
</feature>
<feature type="transmembrane region" description="Helical" evidence="10">
    <location>
        <begin position="1576"/>
        <end position="1594"/>
    </location>
</feature>
<feature type="transmembrane region" description="Helical" evidence="10">
    <location>
        <begin position="1140"/>
        <end position="1162"/>
    </location>
</feature>
<keyword evidence="3" id="KW-0813">Transport</keyword>
<feature type="transmembrane region" description="Helical" evidence="10">
    <location>
        <begin position="475"/>
        <end position="503"/>
    </location>
</feature>
<dbReference type="GO" id="GO:0089718">
    <property type="term" value="P:amino acid import across plasma membrane"/>
    <property type="evidence" value="ECO:0007669"/>
    <property type="project" value="TreeGrafter"/>
</dbReference>
<evidence type="ECO:0000256" key="5">
    <source>
        <dbReference type="ARBA" id="ARBA00022847"/>
    </source>
</evidence>
<feature type="compositionally biased region" description="Low complexity" evidence="9">
    <location>
        <begin position="823"/>
        <end position="848"/>
    </location>
</feature>
<gene>
    <name evidence="12" type="ORF">APZ42_032506</name>
</gene>
<dbReference type="Gene3D" id="1.20.1250.20">
    <property type="entry name" value="MFS general substrate transporter like domains"/>
    <property type="match status" value="1"/>
</dbReference>
<feature type="transmembrane region" description="Helical" evidence="10">
    <location>
        <begin position="1114"/>
        <end position="1134"/>
    </location>
</feature>
<proteinExistence type="inferred from homology"/>
<feature type="transmembrane region" description="Helical" evidence="10">
    <location>
        <begin position="1615"/>
        <end position="1638"/>
    </location>
</feature>
<feature type="transmembrane region" description="Helical" evidence="10">
    <location>
        <begin position="408"/>
        <end position="425"/>
    </location>
</feature>
<dbReference type="GO" id="GO:0005283">
    <property type="term" value="F:amino acid:sodium symporter activity"/>
    <property type="evidence" value="ECO:0007669"/>
    <property type="project" value="TreeGrafter"/>
</dbReference>
<dbReference type="InterPro" id="IPR037272">
    <property type="entry name" value="SNS_sf"/>
</dbReference>
<keyword evidence="13" id="KW-1185">Reference proteome</keyword>
<dbReference type="InterPro" id="IPR005828">
    <property type="entry name" value="MFS_sugar_transport-like"/>
</dbReference>
<feature type="transmembrane region" description="Helical" evidence="10">
    <location>
        <begin position="192"/>
        <end position="212"/>
    </location>
</feature>
<feature type="compositionally biased region" description="Polar residues" evidence="9">
    <location>
        <begin position="1003"/>
        <end position="1012"/>
    </location>
</feature>
<dbReference type="GO" id="GO:0046872">
    <property type="term" value="F:metal ion binding"/>
    <property type="evidence" value="ECO:0007669"/>
    <property type="project" value="UniProtKB-KW"/>
</dbReference>
<feature type="compositionally biased region" description="Pro residues" evidence="9">
    <location>
        <begin position="872"/>
        <end position="883"/>
    </location>
</feature>
<dbReference type="Pfam" id="PF00209">
    <property type="entry name" value="SNF"/>
    <property type="match status" value="1"/>
</dbReference>
<sequence>MYLHHQTIIAATHPNSDDPPKRFSSFQFDLGEGLSANFEANMTELWAGEFGRYQWIQYLLHLLPAFTGGVHMLSQVEVGATPRHRCLAVNDTIIEYVSSCHYISANNQTLPCRAWEYDRTYYESTIWDLVCDRRWMASVAQSAYMLGALIASSLLGQMSDRYGRWKVLVPTGALQMVFAIGCGFVQNYYIYVVLRFLIAVNVSGAYMIGFVLTMEMAPDRYRTMIGFSFQLVFAVGIAVVAGWAYVVRHWPILQIIFGLHSALMLLHWWFVDESPRWLFSQGRYQESGAIIRKMLIQNGKADAVPEQGFTLDQLRKALSTTSDVKESLEQPTAISQVMQEDGNQVTTIVAGNPADKSDSSERKYGIVDLFKTPRLRSRTLNVSLNWFANSLVYYGLTLNSGSLVGDPHLMLFISGIIEVPAYLLSAKIIDILGRRPVISFCLVSGGLACICTTYFPQINDTVLINLVSHMKYGSFAWTTTTTTVVMLGKSLISISFAIIYNYTAELFPTVVRSSAVGIGSTSARVSGTLTPLIFLLDSLDPKLPSVLFGIVALAAGFFSLYLPETRDRPLLHTLSEGEEFGVGDTCFAALCRNKSSSDNEPVIQAGSIAQLESQKTRISHKDCMRFEFLTGIQDMFSTMLSGGSGNRRATSLGKGHLSQAAAARLARTSSWNDGLDGAGNPSPSATAAGHPSILRVADESHQQQATTLQQLQQQQQARLRRTSMRRMVRFRMSAGSADVDPPDVAPSGKNKGSCYITIKILFHLTGGHSSFVVLTTGDAAVHDNGANTSGTRTCNEHQPAANDGADAPRNEDGTKSRNDSESHGNAGSSSSSSSSNSSGDERSPGSSRAAIPLLWQPASKQPQVEETTTRSPLPPPLLPPPPSSSSCQRSAAIAASFVSPLTAAPANESLTSGRRSACDGPTSTSTFHIEPDHEREETDRWPGNNAVSPSSPPGATQSSGSSVHTGPLAGRAVLVRQVSRFSVMQTSPSPADGSSAGVGGTPANDSTATQSGGERDPCGGPTGQLSSSSNQSRRQRGRSGRNREGGGHSRARRQRSNMSAASATSRASTVSSPDVPIVRSQRRRNRNADGNVDPEEESRRKLGGIWPHNMSPMFALLAATLGLFNVSRFALLSIEYGGNFIVQFMLLSFLFGIPLLCFHACLGQFLGSNVIDMWRISPIFKGVGIALLIGQAISGIYSIVGVAWMFFYFRDSFIAQEDRYKWSKCYEQIRSCSQPTNYSFSLEETIPDYFHARVLQRSAPWSPPLSFVSLKFELAFNLAVIWMIVFVALGKGLRSYGKVVYAFGTLPILGYFIICVKVLGYSSSVPTSGVGGVLDRTPWNEFFTDTKVWVIAAREVFMTWGMCGAIVMQITSHNRYGHSLRRDITVVIGLTLFVLMLSGFLASACLQIINSRGPYEYLMSSFETDQSYKFLRNLRFMRQHQQSNLLNKQEEFHNNLVMGVAVREGDDGPGDHSGYHPIRLATELFPAVVAIIGPGEFSPFWAVLFYFSLVAFGIAQQLAIWHCVINGIVAFRSCCLKSWETTITFCTCLLGFFLCLPLATELGISIVYHLDYVMGSLWWLMIIYVVQIAAVLIVRGRPYNGESIVAVLVKGPGCMANWCVPMLTFSWSVVLPIGLLVLSVSSFKMGHFCDMFNWRMTEGYAYWPLWARQTGSMLQLIPILLIPAVGLIQCIRYLSSGPSDLFDRIKLLYRPDFRTYLIPSQSASRTASRTSRSQQRSERRRSGRSSRSRSRSPSPTPATFPDPPPKYTPPPTYNTATGARIAKMLRESIRRSIRQIRDMTTPIHTPGNTVTSMAAMAELELGRGNREDHHQTSITSTSRHLPPAYTSVILEMRSHGPDDLRMPDILSDRLSQLVGCDSSEASTSGSSSACSSTTDCTATSSSSCDTTSSAPMSAVELTRLLGESFRRSARNTLRNSLRFIRNGKTAAKPTANERSVTDDDDTTDTDQGGRHLVHGAVRIHRDPSLSNVVVTLPNAPGNHSESIA</sequence>
<feature type="region of interest" description="Disordered" evidence="9">
    <location>
        <begin position="787"/>
        <end position="890"/>
    </location>
</feature>
<feature type="transmembrane region" description="Helical" evidence="10">
    <location>
        <begin position="1274"/>
        <end position="1293"/>
    </location>
</feature>
<feature type="region of interest" description="Disordered" evidence="9">
    <location>
        <begin position="906"/>
        <end position="971"/>
    </location>
</feature>
<evidence type="ECO:0000313" key="13">
    <source>
        <dbReference type="Proteomes" id="UP000076858"/>
    </source>
</evidence>
<dbReference type="PANTHER" id="PTHR11616:SF323">
    <property type="entry name" value="SODIUM-DEPENDENT TRANSPORTER BEDRAGGLED"/>
    <property type="match status" value="1"/>
</dbReference>
<feature type="transmembrane region" description="Helical" evidence="10">
    <location>
        <begin position="1384"/>
        <end position="1409"/>
    </location>
</feature>
<feature type="binding site" evidence="8">
    <location>
        <position position="1125"/>
    </location>
    <ligand>
        <name>Na(+)</name>
        <dbReference type="ChEBI" id="CHEBI:29101"/>
        <label>1</label>
    </ligand>
</feature>
<feature type="region of interest" description="Disordered" evidence="9">
    <location>
        <begin position="1877"/>
        <end position="1911"/>
    </location>
</feature>
<feature type="compositionally biased region" description="Polar residues" evidence="9">
    <location>
        <begin position="858"/>
        <end position="870"/>
    </location>
</feature>
<feature type="compositionally biased region" description="Polar residues" evidence="9">
    <location>
        <begin position="945"/>
        <end position="964"/>
    </location>
</feature>
<dbReference type="PROSITE" id="PS50267">
    <property type="entry name" value="NA_NEUROTRAN_SYMP_3"/>
    <property type="match status" value="1"/>
</dbReference>
<dbReference type="PRINTS" id="PR00176">
    <property type="entry name" value="NANEUSMPORT"/>
</dbReference>
<feature type="compositionally biased region" description="Low complexity" evidence="9">
    <location>
        <begin position="1721"/>
        <end position="1734"/>
    </location>
</feature>
<dbReference type="Pfam" id="PF00083">
    <property type="entry name" value="Sugar_tr"/>
    <property type="match status" value="2"/>
</dbReference>
<evidence type="ECO:0000256" key="7">
    <source>
        <dbReference type="ARBA" id="ARBA00023136"/>
    </source>
</evidence>
<feature type="transmembrane region" description="Helical" evidence="10">
    <location>
        <begin position="1348"/>
        <end position="1372"/>
    </location>
</feature>
<feature type="compositionally biased region" description="Basic residues" evidence="9">
    <location>
        <begin position="1738"/>
        <end position="1750"/>
    </location>
</feature>
<feature type="compositionally biased region" description="Basic and acidic residues" evidence="9">
    <location>
        <begin position="806"/>
        <end position="822"/>
    </location>
</feature>
<feature type="domain" description="Major facilitator superfamily (MFS) profile" evidence="11">
    <location>
        <begin position="57"/>
        <end position="567"/>
    </location>
</feature>